<dbReference type="CDD" id="cd17546">
    <property type="entry name" value="REC_hyHK_CKI1_RcsC-like"/>
    <property type="match status" value="1"/>
</dbReference>
<organism evidence="21 22">
    <name type="scientific">Thiohalocapsa halophila</name>
    <dbReference type="NCBI Taxonomy" id="69359"/>
    <lineage>
        <taxon>Bacteria</taxon>
        <taxon>Pseudomonadati</taxon>
        <taxon>Pseudomonadota</taxon>
        <taxon>Gammaproteobacteria</taxon>
        <taxon>Chromatiales</taxon>
        <taxon>Chromatiaceae</taxon>
        <taxon>Thiohalocapsa</taxon>
    </lineage>
</organism>
<dbReference type="SMART" id="SM00448">
    <property type="entry name" value="REC"/>
    <property type="match status" value="1"/>
</dbReference>
<feature type="transmembrane region" description="Helical" evidence="17">
    <location>
        <begin position="108"/>
        <end position="132"/>
    </location>
</feature>
<dbReference type="SMART" id="SM00387">
    <property type="entry name" value="HATPase_c"/>
    <property type="match status" value="1"/>
</dbReference>
<feature type="compositionally biased region" description="Low complexity" evidence="16">
    <location>
        <begin position="618"/>
        <end position="638"/>
    </location>
</feature>
<dbReference type="Pfam" id="PF01627">
    <property type="entry name" value="Hpt"/>
    <property type="match status" value="1"/>
</dbReference>
<feature type="region of interest" description="Disordered" evidence="16">
    <location>
        <begin position="607"/>
        <end position="638"/>
    </location>
</feature>
<feature type="modified residue" description="4-aspartylphosphate" evidence="15">
    <location>
        <position position="537"/>
    </location>
</feature>
<evidence type="ECO:0000256" key="5">
    <source>
        <dbReference type="ARBA" id="ARBA00022519"/>
    </source>
</evidence>
<feature type="transmembrane region" description="Helical" evidence="17">
    <location>
        <begin position="71"/>
        <end position="96"/>
    </location>
</feature>
<feature type="domain" description="Response regulatory" evidence="19">
    <location>
        <begin position="486"/>
        <end position="604"/>
    </location>
</feature>
<evidence type="ECO:0000256" key="7">
    <source>
        <dbReference type="ARBA" id="ARBA00022679"/>
    </source>
</evidence>
<evidence type="ECO:0000256" key="4">
    <source>
        <dbReference type="ARBA" id="ARBA00022475"/>
    </source>
</evidence>
<dbReference type="InterPro" id="IPR036641">
    <property type="entry name" value="HPT_dom_sf"/>
</dbReference>
<dbReference type="PROSITE" id="PS50109">
    <property type="entry name" value="HIS_KIN"/>
    <property type="match status" value="1"/>
</dbReference>
<dbReference type="InterPro" id="IPR001789">
    <property type="entry name" value="Sig_transdc_resp-reg_receiver"/>
</dbReference>
<feature type="modified residue" description="Phosphohistidine" evidence="14">
    <location>
        <position position="702"/>
    </location>
</feature>
<keyword evidence="13 17" id="KW-0472">Membrane</keyword>
<keyword evidence="9" id="KW-0418">Kinase</keyword>
<evidence type="ECO:0000256" key="17">
    <source>
        <dbReference type="SAM" id="Phobius"/>
    </source>
</evidence>
<feature type="domain" description="Histidine kinase" evidence="18">
    <location>
        <begin position="214"/>
        <end position="438"/>
    </location>
</feature>
<dbReference type="Proteomes" id="UP000748752">
    <property type="component" value="Unassembled WGS sequence"/>
</dbReference>
<keyword evidence="7" id="KW-0808">Transferase</keyword>
<dbReference type="Pfam" id="PF02518">
    <property type="entry name" value="HATPase_c"/>
    <property type="match status" value="1"/>
</dbReference>
<evidence type="ECO:0000256" key="8">
    <source>
        <dbReference type="ARBA" id="ARBA00022692"/>
    </source>
</evidence>
<dbReference type="SUPFAM" id="SSF47384">
    <property type="entry name" value="Homodimeric domain of signal transducing histidine kinase"/>
    <property type="match status" value="1"/>
</dbReference>
<dbReference type="Gene3D" id="1.20.120.160">
    <property type="entry name" value="HPT domain"/>
    <property type="match status" value="1"/>
</dbReference>
<keyword evidence="8 17" id="KW-0812">Transmembrane</keyword>
<reference evidence="21 22" key="1">
    <citation type="journal article" date="2020" name="Microorganisms">
        <title>Osmotic Adaptation and Compatible Solute Biosynthesis of Phototrophic Bacteria as Revealed from Genome Analyses.</title>
        <authorList>
            <person name="Imhoff J.F."/>
            <person name="Rahn T."/>
            <person name="Kunzel S."/>
            <person name="Keller A."/>
            <person name="Neulinger S.C."/>
        </authorList>
    </citation>
    <scope>NUCLEOTIDE SEQUENCE [LARGE SCALE GENOMIC DNA]</scope>
    <source>
        <strain evidence="21 22">DSM 6210</strain>
    </source>
</reference>
<keyword evidence="10" id="KW-0067">ATP-binding</keyword>
<feature type="transmembrane region" description="Helical" evidence="17">
    <location>
        <begin position="171"/>
        <end position="191"/>
    </location>
</feature>
<dbReference type="InterPro" id="IPR036097">
    <property type="entry name" value="HisK_dim/P_sf"/>
</dbReference>
<evidence type="ECO:0000256" key="16">
    <source>
        <dbReference type="SAM" id="MobiDB-lite"/>
    </source>
</evidence>
<dbReference type="Gene3D" id="1.10.287.130">
    <property type="match status" value="1"/>
</dbReference>
<sequence>MAMARNRDRQATDGVTTDGRQRLLSPLLARLRASTAEQEQAIIRVVLGGIAVLYMVTAGSEGLPDYIVLMVRWIAGLFLGSALLLLAAAFVGLGPIPLRRSFGILLDIAATSVTMAIAGEAGAPLLGIYLWVIVGNGFRYDARYLALATLLSLAGFTLAALNSPYWHAHPFFALSYLLVLLIIPAYVGALLGKLRRAMRQAELASSAKSRFLAKMSHELRTPLNGVIGLSELLLDADLRGQEREFVRTIHASGRTLLGIIESILDFSKIEAGRINIVSGDFDIERLVMETVAMFGAEAKRKGIALDVQLDPELPQQLCGDTLHIRQVLINLLGNAIKFTETGSVTVRVLRGDDEGASPQRVPVRFEVEDTGIGIAVADQPHIFESFRQANTDTSRLYGGTGLGTAIARELVQLMGGRIDFRSSLGQGSVFWLELPLARSQEMQTAAREEHVEASTTASVSGSPPEAENIISLADHHRRQLPAGGLRLLVAEDNDTNRQVLRAMLERAGHRLTLVTDGEAALDALESDGDAPDLLVLDKNMPGRGGLEVFRAQRFMRPQAPIPTIILSADATEDAFAEAQAAGVDAYLTKPVEGRGLLDTIARVARRQRPAPVGGGAPAGAQSLGSRSPAPAAAQPVSSSSRAAAVEPLLDADKVAELRRLGKGSNFFEELLSGFQGDAHTAMAGIAESLQIGDYPALRRSVHALEGSAGEIGALRLVGAVRRLRSLRPFELDSPRARGLEREVRQALAGTLHELGLHETHPGDAKAAAQPPQPRPQTDPTA</sequence>
<evidence type="ECO:0000256" key="14">
    <source>
        <dbReference type="PROSITE-ProRule" id="PRU00110"/>
    </source>
</evidence>
<evidence type="ECO:0000256" key="13">
    <source>
        <dbReference type="ARBA" id="ARBA00023136"/>
    </source>
</evidence>
<comment type="subcellular location">
    <subcellularLocation>
        <location evidence="2">Cell inner membrane</location>
        <topology evidence="2">Multi-pass membrane protein</topology>
    </subcellularLocation>
</comment>
<dbReference type="SUPFAM" id="SSF55874">
    <property type="entry name" value="ATPase domain of HSP90 chaperone/DNA topoisomerase II/histidine kinase"/>
    <property type="match status" value="1"/>
</dbReference>
<gene>
    <name evidence="21" type="ORF">CKO31_06945</name>
</gene>
<dbReference type="Gene3D" id="3.30.565.10">
    <property type="entry name" value="Histidine kinase-like ATPase, C-terminal domain"/>
    <property type="match status" value="1"/>
</dbReference>
<dbReference type="InterPro" id="IPR003661">
    <property type="entry name" value="HisK_dim/P_dom"/>
</dbReference>
<feature type="domain" description="HPt" evidence="20">
    <location>
        <begin position="663"/>
        <end position="757"/>
    </location>
</feature>
<keyword evidence="11 17" id="KW-1133">Transmembrane helix</keyword>
<name>A0ABS1CEZ1_9GAMM</name>
<dbReference type="CDD" id="cd16922">
    <property type="entry name" value="HATPase_EvgS-ArcB-TorS-like"/>
    <property type="match status" value="1"/>
</dbReference>
<dbReference type="SUPFAM" id="SSF52172">
    <property type="entry name" value="CheY-like"/>
    <property type="match status" value="1"/>
</dbReference>
<dbReference type="InterPro" id="IPR036890">
    <property type="entry name" value="HATPase_C_sf"/>
</dbReference>
<dbReference type="Gene3D" id="3.40.50.2300">
    <property type="match status" value="1"/>
</dbReference>
<dbReference type="Pfam" id="PF00072">
    <property type="entry name" value="Response_reg"/>
    <property type="match status" value="1"/>
</dbReference>
<evidence type="ECO:0000256" key="15">
    <source>
        <dbReference type="PROSITE-ProRule" id="PRU00169"/>
    </source>
</evidence>
<evidence type="ECO:0000256" key="12">
    <source>
        <dbReference type="ARBA" id="ARBA00023012"/>
    </source>
</evidence>
<keyword evidence="12" id="KW-0902">Two-component regulatory system</keyword>
<protein>
    <recommendedName>
        <fullName evidence="3">histidine kinase</fullName>
        <ecNumber evidence="3">2.7.13.3</ecNumber>
    </recommendedName>
</protein>
<dbReference type="InterPro" id="IPR008207">
    <property type="entry name" value="Sig_transdc_His_kin_Hpt_dom"/>
</dbReference>
<dbReference type="PRINTS" id="PR00344">
    <property type="entry name" value="BCTRLSENSOR"/>
</dbReference>
<feature type="transmembrane region" description="Helical" evidence="17">
    <location>
        <begin position="144"/>
        <end position="165"/>
    </location>
</feature>
<keyword evidence="10" id="KW-0547">Nucleotide-binding</keyword>
<feature type="region of interest" description="Disordered" evidence="16">
    <location>
        <begin position="750"/>
        <end position="781"/>
    </location>
</feature>
<dbReference type="InterPro" id="IPR004358">
    <property type="entry name" value="Sig_transdc_His_kin-like_C"/>
</dbReference>
<dbReference type="InterPro" id="IPR011006">
    <property type="entry name" value="CheY-like_superfamily"/>
</dbReference>
<evidence type="ECO:0000256" key="3">
    <source>
        <dbReference type="ARBA" id="ARBA00012438"/>
    </source>
</evidence>
<dbReference type="EMBL" id="NRRV01000012">
    <property type="protein sequence ID" value="MBK1630486.1"/>
    <property type="molecule type" value="Genomic_DNA"/>
</dbReference>
<keyword evidence="5" id="KW-0997">Cell inner membrane</keyword>
<dbReference type="RefSeq" id="WP_200235383.1">
    <property type="nucleotide sequence ID" value="NZ_NRRV01000012.1"/>
</dbReference>
<dbReference type="PROSITE" id="PS50894">
    <property type="entry name" value="HPT"/>
    <property type="match status" value="1"/>
</dbReference>
<dbReference type="SMART" id="SM00388">
    <property type="entry name" value="HisKA"/>
    <property type="match status" value="1"/>
</dbReference>
<evidence type="ECO:0000259" key="18">
    <source>
        <dbReference type="PROSITE" id="PS50109"/>
    </source>
</evidence>
<dbReference type="PROSITE" id="PS50110">
    <property type="entry name" value="RESPONSE_REGULATORY"/>
    <property type="match status" value="1"/>
</dbReference>
<feature type="transmembrane region" description="Helical" evidence="17">
    <location>
        <begin position="41"/>
        <end position="59"/>
    </location>
</feature>
<evidence type="ECO:0000256" key="10">
    <source>
        <dbReference type="ARBA" id="ARBA00022840"/>
    </source>
</evidence>
<feature type="compositionally biased region" description="Basic and acidic residues" evidence="16">
    <location>
        <begin position="754"/>
        <end position="763"/>
    </location>
</feature>
<keyword evidence="22" id="KW-1185">Reference proteome</keyword>
<evidence type="ECO:0000259" key="19">
    <source>
        <dbReference type="PROSITE" id="PS50110"/>
    </source>
</evidence>
<comment type="catalytic activity">
    <reaction evidence="1">
        <text>ATP + protein L-histidine = ADP + protein N-phospho-L-histidine.</text>
        <dbReference type="EC" id="2.7.13.3"/>
    </reaction>
</comment>
<dbReference type="EC" id="2.7.13.3" evidence="3"/>
<keyword evidence="6 15" id="KW-0597">Phosphoprotein</keyword>
<dbReference type="Pfam" id="PF00512">
    <property type="entry name" value="HisKA"/>
    <property type="match status" value="1"/>
</dbReference>
<dbReference type="InterPro" id="IPR003594">
    <property type="entry name" value="HATPase_dom"/>
</dbReference>
<dbReference type="PANTHER" id="PTHR43047:SF78">
    <property type="entry name" value="SENSORY_REGULATORY PROTEIN RPFC"/>
    <property type="match status" value="1"/>
</dbReference>
<dbReference type="InterPro" id="IPR005467">
    <property type="entry name" value="His_kinase_dom"/>
</dbReference>
<evidence type="ECO:0000256" key="2">
    <source>
        <dbReference type="ARBA" id="ARBA00004429"/>
    </source>
</evidence>
<accession>A0ABS1CEZ1</accession>
<evidence type="ECO:0000256" key="6">
    <source>
        <dbReference type="ARBA" id="ARBA00022553"/>
    </source>
</evidence>
<evidence type="ECO:0000256" key="9">
    <source>
        <dbReference type="ARBA" id="ARBA00022777"/>
    </source>
</evidence>
<dbReference type="CDD" id="cd00082">
    <property type="entry name" value="HisKA"/>
    <property type="match status" value="1"/>
</dbReference>
<evidence type="ECO:0000256" key="11">
    <source>
        <dbReference type="ARBA" id="ARBA00022989"/>
    </source>
</evidence>
<proteinExistence type="predicted"/>
<comment type="caution">
    <text evidence="21">The sequence shown here is derived from an EMBL/GenBank/DDBJ whole genome shotgun (WGS) entry which is preliminary data.</text>
</comment>
<keyword evidence="4" id="KW-1003">Cell membrane</keyword>
<evidence type="ECO:0000259" key="20">
    <source>
        <dbReference type="PROSITE" id="PS50894"/>
    </source>
</evidence>
<dbReference type="SUPFAM" id="SSF47226">
    <property type="entry name" value="Histidine-containing phosphotransfer domain, HPT domain"/>
    <property type="match status" value="1"/>
</dbReference>
<dbReference type="PANTHER" id="PTHR43047">
    <property type="entry name" value="TWO-COMPONENT HISTIDINE PROTEIN KINASE"/>
    <property type="match status" value="1"/>
</dbReference>
<evidence type="ECO:0000313" key="22">
    <source>
        <dbReference type="Proteomes" id="UP000748752"/>
    </source>
</evidence>
<feature type="compositionally biased region" description="Pro residues" evidence="16">
    <location>
        <begin position="770"/>
        <end position="781"/>
    </location>
</feature>
<evidence type="ECO:0000313" key="21">
    <source>
        <dbReference type="EMBL" id="MBK1630486.1"/>
    </source>
</evidence>
<evidence type="ECO:0000256" key="1">
    <source>
        <dbReference type="ARBA" id="ARBA00000085"/>
    </source>
</evidence>